<dbReference type="InterPro" id="IPR014721">
    <property type="entry name" value="Ribsml_uS5_D2-typ_fold_subgr"/>
</dbReference>
<keyword evidence="3" id="KW-0687">Ribonucleoprotein</keyword>
<keyword evidence="3" id="KW-0689">Ribosomal protein</keyword>
<proteinExistence type="predicted"/>
<sequence length="74" mass="8395">MWVCYVRIFPSPRGAGIVVARVPKKVLQIVGIEDVFTPIVDLPSLLGTLLRSEYFSCLHLIFLFLSISYLWIIA</sequence>
<name>A0A830B5T1_9LAMI</name>
<comment type="caution">
    <text evidence="3">The sequence shown here is derived from an EMBL/GenBank/DDBJ whole genome shotgun (WGS) entry which is preliminary data.</text>
</comment>
<accession>A0A830B5T1</accession>
<feature type="domain" description="Small ribosomal subunit protein uS5 C-terminal" evidence="2">
    <location>
        <begin position="5"/>
        <end position="39"/>
    </location>
</feature>
<dbReference type="Gene3D" id="3.30.230.10">
    <property type="match status" value="1"/>
</dbReference>
<dbReference type="SUPFAM" id="SSF54211">
    <property type="entry name" value="Ribosomal protein S5 domain 2-like"/>
    <property type="match status" value="1"/>
</dbReference>
<protein>
    <submittedName>
        <fullName evidence="3">40S ribosomal protein s2-2</fullName>
    </submittedName>
</protein>
<dbReference type="Proteomes" id="UP000653305">
    <property type="component" value="Unassembled WGS sequence"/>
</dbReference>
<evidence type="ECO:0000313" key="3">
    <source>
        <dbReference type="EMBL" id="GFP82437.1"/>
    </source>
</evidence>
<dbReference type="GO" id="GO:0003735">
    <property type="term" value="F:structural constituent of ribosome"/>
    <property type="evidence" value="ECO:0007669"/>
    <property type="project" value="InterPro"/>
</dbReference>
<keyword evidence="1" id="KW-0812">Transmembrane</keyword>
<dbReference type="OrthoDB" id="1724813at2759"/>
<feature type="transmembrane region" description="Helical" evidence="1">
    <location>
        <begin position="54"/>
        <end position="73"/>
    </location>
</feature>
<gene>
    <name evidence="3" type="ORF">PHJA_000386700</name>
</gene>
<evidence type="ECO:0000256" key="1">
    <source>
        <dbReference type="SAM" id="Phobius"/>
    </source>
</evidence>
<evidence type="ECO:0000259" key="2">
    <source>
        <dbReference type="Pfam" id="PF03719"/>
    </source>
</evidence>
<dbReference type="InterPro" id="IPR005324">
    <property type="entry name" value="Ribosomal_uS5_C"/>
</dbReference>
<dbReference type="EMBL" id="BMAC01000043">
    <property type="protein sequence ID" value="GFP82437.1"/>
    <property type="molecule type" value="Genomic_DNA"/>
</dbReference>
<dbReference type="InterPro" id="IPR020568">
    <property type="entry name" value="Ribosomal_Su5_D2-typ_SF"/>
</dbReference>
<evidence type="ECO:0000313" key="4">
    <source>
        <dbReference type="Proteomes" id="UP000653305"/>
    </source>
</evidence>
<reference evidence="3" key="1">
    <citation type="submission" date="2020-07" db="EMBL/GenBank/DDBJ databases">
        <title>Ethylene signaling mediates host invasion by parasitic plants.</title>
        <authorList>
            <person name="Yoshida S."/>
        </authorList>
    </citation>
    <scope>NUCLEOTIDE SEQUENCE</scope>
    <source>
        <strain evidence="3">Okayama</strain>
    </source>
</reference>
<keyword evidence="1" id="KW-1133">Transmembrane helix</keyword>
<keyword evidence="4" id="KW-1185">Reference proteome</keyword>
<organism evidence="3 4">
    <name type="scientific">Phtheirospermum japonicum</name>
    <dbReference type="NCBI Taxonomy" id="374723"/>
    <lineage>
        <taxon>Eukaryota</taxon>
        <taxon>Viridiplantae</taxon>
        <taxon>Streptophyta</taxon>
        <taxon>Embryophyta</taxon>
        <taxon>Tracheophyta</taxon>
        <taxon>Spermatophyta</taxon>
        <taxon>Magnoliopsida</taxon>
        <taxon>eudicotyledons</taxon>
        <taxon>Gunneridae</taxon>
        <taxon>Pentapetalae</taxon>
        <taxon>asterids</taxon>
        <taxon>lamiids</taxon>
        <taxon>Lamiales</taxon>
        <taxon>Orobanchaceae</taxon>
        <taxon>Orobanchaceae incertae sedis</taxon>
        <taxon>Phtheirospermum</taxon>
    </lineage>
</organism>
<dbReference type="AlphaFoldDB" id="A0A830B5T1"/>
<dbReference type="GO" id="GO:0006412">
    <property type="term" value="P:translation"/>
    <property type="evidence" value="ECO:0007669"/>
    <property type="project" value="InterPro"/>
</dbReference>
<dbReference type="Pfam" id="PF03719">
    <property type="entry name" value="Ribosomal_S5_C"/>
    <property type="match status" value="1"/>
</dbReference>
<keyword evidence="1" id="KW-0472">Membrane</keyword>
<dbReference type="GO" id="GO:0005840">
    <property type="term" value="C:ribosome"/>
    <property type="evidence" value="ECO:0007669"/>
    <property type="project" value="UniProtKB-KW"/>
</dbReference>